<evidence type="ECO:0000256" key="1">
    <source>
        <dbReference type="SAM" id="MobiDB-lite"/>
    </source>
</evidence>
<accession>A0A7S0EWA0</accession>
<gene>
    <name evidence="2" type="ORF">HPHI1048_LOCUS17277</name>
</gene>
<dbReference type="EMBL" id="HBEO01025704">
    <property type="protein sequence ID" value="CAD8496680.1"/>
    <property type="molecule type" value="Transcribed_RNA"/>
</dbReference>
<feature type="region of interest" description="Disordered" evidence="1">
    <location>
        <begin position="190"/>
        <end position="227"/>
    </location>
</feature>
<name>A0A7S0EWA0_9CRYP</name>
<proteinExistence type="predicted"/>
<sequence length="227" mass="26006">MSYTARPRRIFLEPCFLVQALEDHLASPCSRYEEFSQVKHQEKKARGSSTDIAPHDQPRWCPRSTFHCEEDAWREFDASSTFSLHATVYDAEKYITDQGCQTEGGSRETTDSDTTDRLLAEEEEEDTNRVSNAAEEEELQHWEISWEEASSNNELESQFPPEQVTCERRKGRQRRDEAIWLQIDDLQVIDSDPESSSVADDSDNDILSPAENELIRSASPATVVSQR</sequence>
<reference evidence="2" key="1">
    <citation type="submission" date="2021-01" db="EMBL/GenBank/DDBJ databases">
        <authorList>
            <person name="Corre E."/>
            <person name="Pelletier E."/>
            <person name="Niang G."/>
            <person name="Scheremetjew M."/>
            <person name="Finn R."/>
            <person name="Kale V."/>
            <person name="Holt S."/>
            <person name="Cochrane G."/>
            <person name="Meng A."/>
            <person name="Brown T."/>
            <person name="Cohen L."/>
        </authorList>
    </citation>
    <scope>NUCLEOTIDE SEQUENCE</scope>
    <source>
        <strain evidence="2">CCMP325</strain>
    </source>
</reference>
<feature type="region of interest" description="Disordered" evidence="1">
    <location>
        <begin position="149"/>
        <end position="173"/>
    </location>
</feature>
<evidence type="ECO:0000313" key="2">
    <source>
        <dbReference type="EMBL" id="CAD8496680.1"/>
    </source>
</evidence>
<organism evidence="2">
    <name type="scientific">Hanusia phi</name>
    <dbReference type="NCBI Taxonomy" id="3032"/>
    <lineage>
        <taxon>Eukaryota</taxon>
        <taxon>Cryptophyceae</taxon>
        <taxon>Pyrenomonadales</taxon>
        <taxon>Geminigeraceae</taxon>
        <taxon>Hanusia</taxon>
    </lineage>
</organism>
<dbReference type="AlphaFoldDB" id="A0A7S0EWA0"/>
<protein>
    <submittedName>
        <fullName evidence="2">Uncharacterized protein</fullName>
    </submittedName>
</protein>